<dbReference type="AlphaFoldDB" id="A0A1S8X7M2"/>
<proteinExistence type="predicted"/>
<sequence>MSVIVVDGFYNQVTTRNYNSDTLSLSCIMIDLNVSLPLSSGANEKDSVYLCACALVALPRGLWCCRRAGLRQTPASGLSSNGERFYERNITINSKRGAHWLTMGDAMVVVSWFAAGSASYHFVADYNWGVPSASPSDMEHIVGRGQAVRMKIPSGPDQSTT</sequence>
<name>A0A1S8X7M2_OPIVI</name>
<organism evidence="1 2">
    <name type="scientific">Opisthorchis viverrini</name>
    <name type="common">Southeast Asian liver fluke</name>
    <dbReference type="NCBI Taxonomy" id="6198"/>
    <lineage>
        <taxon>Eukaryota</taxon>
        <taxon>Metazoa</taxon>
        <taxon>Spiralia</taxon>
        <taxon>Lophotrochozoa</taxon>
        <taxon>Platyhelminthes</taxon>
        <taxon>Trematoda</taxon>
        <taxon>Digenea</taxon>
        <taxon>Opisthorchiida</taxon>
        <taxon>Opisthorchiata</taxon>
        <taxon>Opisthorchiidae</taxon>
        <taxon>Opisthorchis</taxon>
    </lineage>
</organism>
<reference evidence="1 2" key="1">
    <citation type="submission" date="2015-03" db="EMBL/GenBank/DDBJ databases">
        <title>Draft genome of the nematode, Opisthorchis viverrini.</title>
        <authorList>
            <person name="Mitreva M."/>
        </authorList>
    </citation>
    <scope>NUCLEOTIDE SEQUENCE [LARGE SCALE GENOMIC DNA]</scope>
    <source>
        <strain evidence="1">Khon Kaen</strain>
    </source>
</reference>
<dbReference type="EMBL" id="KV891711">
    <property type="protein sequence ID" value="OON22672.1"/>
    <property type="molecule type" value="Genomic_DNA"/>
</dbReference>
<accession>A0A1S8X7M2</accession>
<keyword evidence="2" id="KW-1185">Reference proteome</keyword>
<gene>
    <name evidence="1" type="ORF">X801_01421</name>
</gene>
<evidence type="ECO:0000313" key="2">
    <source>
        <dbReference type="Proteomes" id="UP000243686"/>
    </source>
</evidence>
<dbReference type="Proteomes" id="UP000243686">
    <property type="component" value="Unassembled WGS sequence"/>
</dbReference>
<protein>
    <submittedName>
        <fullName evidence="1">Uncharacterized protein</fullName>
    </submittedName>
</protein>
<evidence type="ECO:0000313" key="1">
    <source>
        <dbReference type="EMBL" id="OON22672.1"/>
    </source>
</evidence>